<name>A0A5B7JXY5_PORTR</name>
<accession>A0A5B7JXY5</accession>
<evidence type="ECO:0000313" key="2">
    <source>
        <dbReference type="Proteomes" id="UP000324222"/>
    </source>
</evidence>
<gene>
    <name evidence="1" type="ORF">E2C01_094828</name>
</gene>
<evidence type="ECO:0000313" key="1">
    <source>
        <dbReference type="EMBL" id="MPC99415.1"/>
    </source>
</evidence>
<reference evidence="1 2" key="1">
    <citation type="submission" date="2019-05" db="EMBL/GenBank/DDBJ databases">
        <title>Another draft genome of Portunus trituberculatus and its Hox gene families provides insights of decapod evolution.</title>
        <authorList>
            <person name="Jeong J.-H."/>
            <person name="Song I."/>
            <person name="Kim S."/>
            <person name="Choi T."/>
            <person name="Kim D."/>
            <person name="Ryu S."/>
            <person name="Kim W."/>
        </authorList>
    </citation>
    <scope>NUCLEOTIDE SEQUENCE [LARGE SCALE GENOMIC DNA]</scope>
    <source>
        <tissue evidence="1">Muscle</tissue>
    </source>
</reference>
<proteinExistence type="predicted"/>
<dbReference type="EMBL" id="VSRR010118262">
    <property type="protein sequence ID" value="MPC99415.1"/>
    <property type="molecule type" value="Genomic_DNA"/>
</dbReference>
<comment type="caution">
    <text evidence="1">The sequence shown here is derived from an EMBL/GenBank/DDBJ whole genome shotgun (WGS) entry which is preliminary data.</text>
</comment>
<protein>
    <submittedName>
        <fullName evidence="1">Uncharacterized protein</fullName>
    </submittedName>
</protein>
<dbReference type="Proteomes" id="UP000324222">
    <property type="component" value="Unassembled WGS sequence"/>
</dbReference>
<dbReference type="OrthoDB" id="6381204at2759"/>
<dbReference type="AlphaFoldDB" id="A0A5B7JXY5"/>
<organism evidence="1 2">
    <name type="scientific">Portunus trituberculatus</name>
    <name type="common">Swimming crab</name>
    <name type="synonym">Neptunus trituberculatus</name>
    <dbReference type="NCBI Taxonomy" id="210409"/>
    <lineage>
        <taxon>Eukaryota</taxon>
        <taxon>Metazoa</taxon>
        <taxon>Ecdysozoa</taxon>
        <taxon>Arthropoda</taxon>
        <taxon>Crustacea</taxon>
        <taxon>Multicrustacea</taxon>
        <taxon>Malacostraca</taxon>
        <taxon>Eumalacostraca</taxon>
        <taxon>Eucarida</taxon>
        <taxon>Decapoda</taxon>
        <taxon>Pleocyemata</taxon>
        <taxon>Brachyura</taxon>
        <taxon>Eubrachyura</taxon>
        <taxon>Portunoidea</taxon>
        <taxon>Portunidae</taxon>
        <taxon>Portuninae</taxon>
        <taxon>Portunus</taxon>
    </lineage>
</organism>
<keyword evidence="2" id="KW-1185">Reference proteome</keyword>
<sequence length="83" mass="8994">MPQVAVSQRLLPLRCVVCRAKILRLRQARDSPFPTSVSQYSMSAVSASGRMMPNSSSLYSFTSGSSGVSGECGCYLRTNQQTL</sequence>